<dbReference type="Proteomes" id="UP001338582">
    <property type="component" value="Chromosome 2"/>
</dbReference>
<dbReference type="InterPro" id="IPR039197">
    <property type="entry name" value="Mrs1/Cce1"/>
</dbReference>
<organism evidence="2 3">
    <name type="scientific">Australozyma saopauloensis</name>
    <dbReference type="NCBI Taxonomy" id="291208"/>
    <lineage>
        <taxon>Eukaryota</taxon>
        <taxon>Fungi</taxon>
        <taxon>Dikarya</taxon>
        <taxon>Ascomycota</taxon>
        <taxon>Saccharomycotina</taxon>
        <taxon>Pichiomycetes</taxon>
        <taxon>Metschnikowiaceae</taxon>
        <taxon>Australozyma</taxon>
    </lineage>
</organism>
<dbReference type="GO" id="GO:0004520">
    <property type="term" value="F:DNA endonuclease activity"/>
    <property type="evidence" value="ECO:0007669"/>
    <property type="project" value="TreeGrafter"/>
</dbReference>
<dbReference type="GO" id="GO:0000403">
    <property type="term" value="F:Y-form DNA binding"/>
    <property type="evidence" value="ECO:0007669"/>
    <property type="project" value="TreeGrafter"/>
</dbReference>
<dbReference type="InterPro" id="IPR012337">
    <property type="entry name" value="RNaseH-like_sf"/>
</dbReference>
<dbReference type="Pfam" id="PF09159">
    <property type="entry name" value="Ydc2-catalyt"/>
    <property type="match status" value="1"/>
</dbReference>
<dbReference type="GO" id="GO:0005739">
    <property type="term" value="C:mitochondrion"/>
    <property type="evidence" value="ECO:0007669"/>
    <property type="project" value="TreeGrafter"/>
</dbReference>
<feature type="domain" description="Mitochondrial resolvase Ydc2 catalytic" evidence="1">
    <location>
        <begin position="62"/>
        <end position="315"/>
    </location>
</feature>
<dbReference type="PANTHER" id="PTHR28072">
    <property type="entry name" value="CRUCIFORM CUTTING ENDONUCLEASE 1, MITOCHONDRIAL-RELATED"/>
    <property type="match status" value="1"/>
</dbReference>
<gene>
    <name evidence="2" type="ORF">PUMCH_001360</name>
</gene>
<dbReference type="GeneID" id="88172425"/>
<accession>A0AAX4H6W0</accession>
<sequence>MSLTPQIRKQMMGLNANMLNSLAINLGLLTSVNKQLRIDAMTHSLDPFIKVANIRRNEPLRVVSVDVGLKNFAYCKMSYDKNVATLHNWDVSDLNVRYGKLDPIYKRYVHKVPSSQEYHLKEVVDLIISDTVDSKLYLSRLAVSVVDEILLSQDFVPHVITIESQRIQNKYNKSALPPVLASYMLEHMIYAVLNARLNPNKEETVIFPIRPNKLVNFWLSRFVTKKAKMTPARSKEMRALLIYSWIEDEQFSPYDISSLRLRMPENFSTLKQRHKLKAFLDVMDSKIIPTKEDDLVDSFLYNVGFAKQFEHIQEFLECEPSSDKYREMILRWNQEQILYLRGSVEPSLLTLSSKNSL</sequence>
<name>A0AAX4H6W0_9ASCO</name>
<dbReference type="EMBL" id="CP138895">
    <property type="protein sequence ID" value="WPK24104.1"/>
    <property type="molecule type" value="Genomic_DNA"/>
</dbReference>
<evidence type="ECO:0000313" key="2">
    <source>
        <dbReference type="EMBL" id="WPK24104.1"/>
    </source>
</evidence>
<dbReference type="SUPFAM" id="SSF53098">
    <property type="entry name" value="Ribonuclease H-like"/>
    <property type="match status" value="1"/>
</dbReference>
<dbReference type="InterPro" id="IPR036397">
    <property type="entry name" value="RNaseH_sf"/>
</dbReference>
<dbReference type="PANTHER" id="PTHR28072:SF1">
    <property type="entry name" value="CRUCIFORM CUTTING ENDONUCLEASE 1, MITOCHONDRIAL-RELATED"/>
    <property type="match status" value="1"/>
</dbReference>
<reference evidence="2 3" key="1">
    <citation type="submission" date="2023-10" db="EMBL/GenBank/DDBJ databases">
        <title>Draft Genome Sequence of Candida saopaulonensis from a very Premature Infant with Sepsis.</title>
        <authorList>
            <person name="Ning Y."/>
            <person name="Dai R."/>
            <person name="Xiao M."/>
            <person name="Xu Y."/>
            <person name="Yan Q."/>
            <person name="Zhang L."/>
        </authorList>
    </citation>
    <scope>NUCLEOTIDE SEQUENCE [LARGE SCALE GENOMIC DNA]</scope>
    <source>
        <strain evidence="2 3">19XY460</strain>
    </source>
</reference>
<dbReference type="InterPro" id="IPR015242">
    <property type="entry name" value="Ydc2_cat"/>
</dbReference>
<dbReference type="AlphaFoldDB" id="A0AAX4H6W0"/>
<dbReference type="GO" id="GO:0070336">
    <property type="term" value="F:flap-structured DNA binding"/>
    <property type="evidence" value="ECO:0007669"/>
    <property type="project" value="TreeGrafter"/>
</dbReference>
<proteinExistence type="predicted"/>
<evidence type="ECO:0000259" key="1">
    <source>
        <dbReference type="Pfam" id="PF09159"/>
    </source>
</evidence>
<dbReference type="RefSeq" id="XP_062876487.1">
    <property type="nucleotide sequence ID" value="XM_063020417.1"/>
</dbReference>
<protein>
    <recommendedName>
        <fullName evidence="1">Mitochondrial resolvase Ydc2 catalytic domain-containing protein</fullName>
    </recommendedName>
</protein>
<keyword evidence="3" id="KW-1185">Reference proteome</keyword>
<dbReference type="Gene3D" id="3.30.420.10">
    <property type="entry name" value="Ribonuclease H-like superfamily/Ribonuclease H"/>
    <property type="match status" value="1"/>
</dbReference>
<dbReference type="GO" id="GO:0000402">
    <property type="term" value="F:crossed form four-way junction DNA binding"/>
    <property type="evidence" value="ECO:0007669"/>
    <property type="project" value="TreeGrafter"/>
</dbReference>
<evidence type="ECO:0000313" key="3">
    <source>
        <dbReference type="Proteomes" id="UP001338582"/>
    </source>
</evidence>
<dbReference type="KEGG" id="asau:88172425"/>